<dbReference type="Proteomes" id="UP001218218">
    <property type="component" value="Unassembled WGS sequence"/>
</dbReference>
<reference evidence="1" key="1">
    <citation type="submission" date="2023-03" db="EMBL/GenBank/DDBJ databases">
        <title>Massive genome expansion in bonnet fungi (Mycena s.s.) driven by repeated elements and novel gene families across ecological guilds.</title>
        <authorList>
            <consortium name="Lawrence Berkeley National Laboratory"/>
            <person name="Harder C.B."/>
            <person name="Miyauchi S."/>
            <person name="Viragh M."/>
            <person name="Kuo A."/>
            <person name="Thoen E."/>
            <person name="Andreopoulos B."/>
            <person name="Lu D."/>
            <person name="Skrede I."/>
            <person name="Drula E."/>
            <person name="Henrissat B."/>
            <person name="Morin E."/>
            <person name="Kohler A."/>
            <person name="Barry K."/>
            <person name="LaButti K."/>
            <person name="Morin E."/>
            <person name="Salamov A."/>
            <person name="Lipzen A."/>
            <person name="Mereny Z."/>
            <person name="Hegedus B."/>
            <person name="Baldrian P."/>
            <person name="Stursova M."/>
            <person name="Weitz H."/>
            <person name="Taylor A."/>
            <person name="Grigoriev I.V."/>
            <person name="Nagy L.G."/>
            <person name="Martin F."/>
            <person name="Kauserud H."/>
        </authorList>
    </citation>
    <scope>NUCLEOTIDE SEQUENCE</scope>
    <source>
        <strain evidence="1">CBHHK002</strain>
    </source>
</reference>
<gene>
    <name evidence="1" type="ORF">DFH08DRAFT_1012992</name>
</gene>
<sequence length="103" mass="11872">MTTITGELTSISRVPVLQTDGANWLIFSNRFKHFINSKALWGHFDGTSPRPVPPAVQVEIDEWDKHEHEARNYLVQKLKDATLQADDHPTVVEMWDWIKNGFT</sequence>
<proteinExistence type="predicted"/>
<accession>A0AAD6ZV14</accession>
<protein>
    <submittedName>
        <fullName evidence="1">Uncharacterized protein</fullName>
    </submittedName>
</protein>
<dbReference type="AlphaFoldDB" id="A0AAD6ZV14"/>
<feature type="non-terminal residue" evidence="1">
    <location>
        <position position="103"/>
    </location>
</feature>
<keyword evidence="2" id="KW-1185">Reference proteome</keyword>
<organism evidence="1 2">
    <name type="scientific">Mycena albidolilacea</name>
    <dbReference type="NCBI Taxonomy" id="1033008"/>
    <lineage>
        <taxon>Eukaryota</taxon>
        <taxon>Fungi</taxon>
        <taxon>Dikarya</taxon>
        <taxon>Basidiomycota</taxon>
        <taxon>Agaricomycotina</taxon>
        <taxon>Agaricomycetes</taxon>
        <taxon>Agaricomycetidae</taxon>
        <taxon>Agaricales</taxon>
        <taxon>Marasmiineae</taxon>
        <taxon>Mycenaceae</taxon>
        <taxon>Mycena</taxon>
    </lineage>
</organism>
<comment type="caution">
    <text evidence="1">The sequence shown here is derived from an EMBL/GenBank/DDBJ whole genome shotgun (WGS) entry which is preliminary data.</text>
</comment>
<dbReference type="EMBL" id="JARIHO010000026">
    <property type="protein sequence ID" value="KAJ7340807.1"/>
    <property type="molecule type" value="Genomic_DNA"/>
</dbReference>
<name>A0AAD6ZV14_9AGAR</name>
<evidence type="ECO:0000313" key="2">
    <source>
        <dbReference type="Proteomes" id="UP001218218"/>
    </source>
</evidence>
<evidence type="ECO:0000313" key="1">
    <source>
        <dbReference type="EMBL" id="KAJ7340807.1"/>
    </source>
</evidence>